<feature type="region of interest" description="Disordered" evidence="1">
    <location>
        <begin position="252"/>
        <end position="273"/>
    </location>
</feature>
<dbReference type="RefSeq" id="WP_370442665.1">
    <property type="nucleotide sequence ID" value="NZ_JBGFTU010000022.1"/>
</dbReference>
<feature type="signal peptide" evidence="3">
    <location>
        <begin position="1"/>
        <end position="24"/>
    </location>
</feature>
<dbReference type="InterPro" id="IPR046112">
    <property type="entry name" value="DUF6049"/>
</dbReference>
<evidence type="ECO:0000313" key="5">
    <source>
        <dbReference type="Proteomes" id="UP001565927"/>
    </source>
</evidence>
<dbReference type="Pfam" id="PF19516">
    <property type="entry name" value="DUF6049"/>
    <property type="match status" value="1"/>
</dbReference>
<keyword evidence="5" id="KW-1185">Reference proteome</keyword>
<feature type="chain" id="PRO_5045179000" evidence="3">
    <location>
        <begin position="25"/>
        <end position="748"/>
    </location>
</feature>
<dbReference type="InterPro" id="IPR006311">
    <property type="entry name" value="TAT_signal"/>
</dbReference>
<dbReference type="EMBL" id="JBGFTU010000022">
    <property type="protein sequence ID" value="MEZ0166445.1"/>
    <property type="molecule type" value="Genomic_DNA"/>
</dbReference>
<accession>A0ABV4H7P1</accession>
<feature type="transmembrane region" description="Helical" evidence="2">
    <location>
        <begin position="686"/>
        <end position="704"/>
    </location>
</feature>
<feature type="region of interest" description="Disordered" evidence="1">
    <location>
        <begin position="714"/>
        <end position="748"/>
    </location>
</feature>
<organism evidence="4 5">
    <name type="scientific">Kineococcus halophytocola</name>
    <dbReference type="NCBI Taxonomy" id="3234027"/>
    <lineage>
        <taxon>Bacteria</taxon>
        <taxon>Bacillati</taxon>
        <taxon>Actinomycetota</taxon>
        <taxon>Actinomycetes</taxon>
        <taxon>Kineosporiales</taxon>
        <taxon>Kineosporiaceae</taxon>
        <taxon>Kineococcus</taxon>
    </lineage>
</organism>
<reference evidence="4 5" key="1">
    <citation type="submission" date="2024-07" db="EMBL/GenBank/DDBJ databases">
        <authorList>
            <person name="Thanompreechachai J."/>
            <person name="Duangmal K."/>
        </authorList>
    </citation>
    <scope>NUCLEOTIDE SEQUENCE [LARGE SCALE GENOMIC DNA]</scope>
    <source>
        <strain evidence="4 5">LSe6-4</strain>
    </source>
</reference>
<gene>
    <name evidence="4" type="ORF">AB2L27_16910</name>
</gene>
<name>A0ABV4H7P1_9ACTN</name>
<protein>
    <submittedName>
        <fullName evidence="4">DUF6049 family protein</fullName>
    </submittedName>
</protein>
<feature type="compositionally biased region" description="Basic and acidic residues" evidence="1">
    <location>
        <begin position="714"/>
        <end position="726"/>
    </location>
</feature>
<evidence type="ECO:0000256" key="1">
    <source>
        <dbReference type="SAM" id="MobiDB-lite"/>
    </source>
</evidence>
<dbReference type="Proteomes" id="UP001565927">
    <property type="component" value="Unassembled WGS sequence"/>
</dbReference>
<proteinExistence type="predicted"/>
<evidence type="ECO:0000256" key="3">
    <source>
        <dbReference type="SAM" id="SignalP"/>
    </source>
</evidence>
<keyword evidence="3" id="KW-0732">Signal</keyword>
<keyword evidence="2" id="KW-0472">Membrane</keyword>
<keyword evidence="2" id="KW-0812">Transmembrane</keyword>
<dbReference type="PROSITE" id="PS51318">
    <property type="entry name" value="TAT"/>
    <property type="match status" value="1"/>
</dbReference>
<evidence type="ECO:0000256" key="2">
    <source>
        <dbReference type="SAM" id="Phobius"/>
    </source>
</evidence>
<comment type="caution">
    <text evidence="4">The sequence shown here is derived from an EMBL/GenBank/DDBJ whole genome shotgun (WGS) entry which is preliminary data.</text>
</comment>
<feature type="region of interest" description="Disordered" evidence="1">
    <location>
        <begin position="26"/>
        <end position="49"/>
    </location>
</feature>
<keyword evidence="2" id="KW-1133">Transmembrane helix</keyword>
<evidence type="ECO:0000313" key="4">
    <source>
        <dbReference type="EMBL" id="MEZ0166445.1"/>
    </source>
</evidence>
<sequence length="748" mass="76238">MTARVPRRAVLSGLAAGGVLTAAADPAGATTRTTTGPTSGPTASATSTTSSGLPLRVVLLDLTPSVYAADDPARATVVARARIEHRGSRTLTALTARLVAQRSPVIARSGLDTWARASDRASITRSSASSDDVVVGSGTLTPGASAEVVITLPAASIGAGVGAHLAAVEVSDDSGRVGVARTFLVSAPASVTPTPVTLLLPLVAGRDVSAAGLATAVRERLDPLVEGSADPRVAWALDPALTAAVASVRAAANTPADGAGPDPTASSTPRPSTEEAQRLSGWLDRLAAASAGRDVVGLPFGDPDLQALSRAPGGTDLLQRAEDAATGAFDVLTGASVRTDVAWPADEAADEDLLGFCARAGASTVVLDDRCLPPDRDLTFTPTGRATVELGGSGPVAAVATVDAVVADRTLSAVLADAADPDEVVPVRQRLVAEAATTTLQRPSDPRAQLLVAPRSFAPAAAVLTGLVTDLEDSGWVSWQPLTALLQTTAPDDERTGPQVATATTRAALPVGHVQDVRDRLVAVDDFRSALQTPTPDTTPAGLLSQQRAALALLGVSWRGHAAELPQARAALTRAVQELTSGVSIATGSVRNLAAERSELPITVVNELDVPVLVDLVLRPRSPRVQLAAVPRQTVPARSQQRVAVPVRALANGSVVVEAQLRTPAGSAVGPAVDIRLNVRADVENWISAVVGGGAAGLLVLGVVRAFRRGNRRVDAAEHPVEHPVEEPPGEPTDEGSSAPAEPGKPAQ</sequence>